<dbReference type="Pfam" id="PF21029">
    <property type="entry name" value="RMC1_N"/>
    <property type="match status" value="1"/>
</dbReference>
<dbReference type="AlphaFoldDB" id="W1PTY0"/>
<evidence type="ECO:0000259" key="3">
    <source>
        <dbReference type="Pfam" id="PF21029"/>
    </source>
</evidence>
<dbReference type="EMBL" id="KI392710">
    <property type="protein sequence ID" value="ERN11151.1"/>
    <property type="molecule type" value="Genomic_DNA"/>
</dbReference>
<protein>
    <submittedName>
        <fullName evidence="4">Uncharacterized protein</fullName>
    </submittedName>
</protein>
<sequence>MCAARAYGQCIAEKVPQIERDMCAKEFLALKACMQNTGHNMFGKPSSSQPRIGLGGSGALSHVYIQYPPLRCSIPGARGFFYDDGNKLLISPTTDQVFSWQVSRYASCDAPSSDSVSEGPVLSIRYSLDGNIIAIQRSNNEIEFRNQGTGSTFNHRCRSDHILGFFWTDCPTCDIVIIKSSGVDMCSYEPQLNALRLVDSKRLNVSWYVHTHESRLVLLASGMQCKSLTGFQFSSGGIIRLPRFDITMARAEANQKPVLLAEDVHIATIYGRIYCIQVDQVGMLLHFYRFYRDAVVHQGSLPIYSIKVAVSVVDNVLLVHQVDAKVVLLYDIFTDSRAPISAPLPLLVRGSPGVCSSPTRAITGQTTNVLQSTKTDKLNEDDVVVYGDGWVFLAPDLICDASHGTLWRICLDLEAIAASSSDTPSLLEFLQQRRLDSLKAKRLCLVIMRTAILERRSLPMIAKAMGVLSSSYSHSLKLGSSLQRGSRFTSQRSAFYTGATSSSLQHISSTEVTSSGIKQEATTREVERHPMHLNRTSSVSDSEDSVNLEHVSSNLEEPHAISNPRDPSVSKLKGPRKNYSEAETSNPDNEKASIKSDSGETNGDSLDSGVSDPQSFEAPSVTVSPNEMYISVFALVEEEMAGDPAYLVAVIVEYFRSAALEKLKVHPSLNILIIQLLARNDRYAEIQLFVVNKILEPSKEVALQLLESGRHNLPTRKLGMDMLRQLLLHNDYVLMLLQDGYYLEAIRYVRRNKVNTIRPSLFLEAAMASNDPQHLASVLRFFSEFLPDFRNTSDHSTFRSILNEMSRNSAACVQSEG</sequence>
<dbReference type="Pfam" id="PF07035">
    <property type="entry name" value="RMC1_C"/>
    <property type="match status" value="1"/>
</dbReference>
<dbReference type="HOGENOM" id="CLU_022842_1_0_1"/>
<dbReference type="STRING" id="13333.W1PTY0"/>
<feature type="compositionally biased region" description="Basic and acidic residues" evidence="1">
    <location>
        <begin position="521"/>
        <end position="530"/>
    </location>
</feature>
<reference evidence="5" key="1">
    <citation type="journal article" date="2013" name="Science">
        <title>The Amborella genome and the evolution of flowering plants.</title>
        <authorList>
            <consortium name="Amborella Genome Project"/>
        </authorList>
    </citation>
    <scope>NUCLEOTIDE SEQUENCE [LARGE SCALE GENOMIC DNA]</scope>
</reference>
<dbReference type="PANTHER" id="PTHR12897:SF4">
    <property type="entry name" value="REGULATOR OF MON1-CCZ1 COMPLEX"/>
    <property type="match status" value="1"/>
</dbReference>
<dbReference type="Proteomes" id="UP000017836">
    <property type="component" value="Unassembled WGS sequence"/>
</dbReference>
<dbReference type="GO" id="GO:0010506">
    <property type="term" value="P:regulation of autophagy"/>
    <property type="evidence" value="ECO:0000318"/>
    <property type="project" value="GO_Central"/>
</dbReference>
<dbReference type="GO" id="GO:0031902">
    <property type="term" value="C:late endosome membrane"/>
    <property type="evidence" value="ECO:0000318"/>
    <property type="project" value="GO_Central"/>
</dbReference>
<evidence type="ECO:0000259" key="2">
    <source>
        <dbReference type="Pfam" id="PF07035"/>
    </source>
</evidence>
<dbReference type="PANTHER" id="PTHR12897">
    <property type="entry name" value="COLON CANCER-ASSOCIATED PROTEIN MIC1"/>
    <property type="match status" value="1"/>
</dbReference>
<accession>W1PTY0</accession>
<feature type="domain" description="Mic1" evidence="2">
    <location>
        <begin position="606"/>
        <end position="785"/>
    </location>
</feature>
<dbReference type="InterPro" id="IPR049040">
    <property type="entry name" value="RMC1_N"/>
</dbReference>
<dbReference type="InterPro" id="IPR040371">
    <property type="entry name" value="RMC1"/>
</dbReference>
<name>W1PTY0_AMBTC</name>
<dbReference type="eggNOG" id="KOG2377">
    <property type="taxonomic scope" value="Eukaryota"/>
</dbReference>
<evidence type="ECO:0000256" key="1">
    <source>
        <dbReference type="SAM" id="MobiDB-lite"/>
    </source>
</evidence>
<proteinExistence type="predicted"/>
<feature type="compositionally biased region" description="Basic and acidic residues" evidence="1">
    <location>
        <begin position="588"/>
        <end position="598"/>
    </location>
</feature>
<evidence type="ECO:0000313" key="5">
    <source>
        <dbReference type="Proteomes" id="UP000017836"/>
    </source>
</evidence>
<gene>
    <name evidence="4" type="ORF">AMTR_s00024p00184500</name>
</gene>
<organism evidence="4 5">
    <name type="scientific">Amborella trichopoda</name>
    <dbReference type="NCBI Taxonomy" id="13333"/>
    <lineage>
        <taxon>Eukaryota</taxon>
        <taxon>Viridiplantae</taxon>
        <taxon>Streptophyta</taxon>
        <taxon>Embryophyta</taxon>
        <taxon>Tracheophyta</taxon>
        <taxon>Spermatophyta</taxon>
        <taxon>Magnoliopsida</taxon>
        <taxon>Amborellales</taxon>
        <taxon>Amborellaceae</taxon>
        <taxon>Amborella</taxon>
    </lineage>
</organism>
<dbReference type="OMA" id="VWVHNRE"/>
<feature type="compositionally biased region" description="Polar residues" evidence="1">
    <location>
        <begin position="506"/>
        <end position="517"/>
    </location>
</feature>
<feature type="region of interest" description="Disordered" evidence="1">
    <location>
        <begin position="506"/>
        <end position="619"/>
    </location>
</feature>
<evidence type="ECO:0000313" key="4">
    <source>
        <dbReference type="EMBL" id="ERN11151.1"/>
    </source>
</evidence>
<dbReference type="GO" id="GO:0035658">
    <property type="term" value="C:Mon1-Ccz1 complex"/>
    <property type="evidence" value="ECO:0000318"/>
    <property type="project" value="GO_Central"/>
</dbReference>
<keyword evidence="5" id="KW-1185">Reference proteome</keyword>
<dbReference type="Gramene" id="ERN11151">
    <property type="protein sequence ID" value="ERN11151"/>
    <property type="gene ID" value="AMTR_s00024p00184500"/>
</dbReference>
<dbReference type="InterPro" id="IPR009755">
    <property type="entry name" value="RMC1_C"/>
</dbReference>
<feature type="domain" description="Regulator of MON1-CCZ1 complex N-terminal" evidence="3">
    <location>
        <begin position="81"/>
        <end position="192"/>
    </location>
</feature>